<organism evidence="1 2">
    <name type="scientific">Prevotella denticola</name>
    <dbReference type="NCBI Taxonomy" id="28129"/>
    <lineage>
        <taxon>Bacteria</taxon>
        <taxon>Pseudomonadati</taxon>
        <taxon>Bacteroidota</taxon>
        <taxon>Bacteroidia</taxon>
        <taxon>Bacteroidales</taxon>
        <taxon>Prevotellaceae</taxon>
        <taxon>Prevotella</taxon>
    </lineage>
</organism>
<sequence length="59" mass="6655">MLSGLFSNTVCNHLESCPLQFYLKGSTYSTTPCILIDYVKIFQNPESKPQEKDSFTMTG</sequence>
<gene>
    <name evidence="1" type="ORF">NCTC13067_01817</name>
</gene>
<dbReference type="EMBL" id="UGTM01000002">
    <property type="protein sequence ID" value="SUB93959.1"/>
    <property type="molecule type" value="Genomic_DNA"/>
</dbReference>
<evidence type="ECO:0000313" key="1">
    <source>
        <dbReference type="EMBL" id="SUB93959.1"/>
    </source>
</evidence>
<name>A0A379EC23_9BACT</name>
<dbReference type="AlphaFoldDB" id="A0A379EC23"/>
<evidence type="ECO:0000313" key="2">
    <source>
        <dbReference type="Proteomes" id="UP000255469"/>
    </source>
</evidence>
<dbReference type="Proteomes" id="UP000255469">
    <property type="component" value="Unassembled WGS sequence"/>
</dbReference>
<proteinExistence type="predicted"/>
<accession>A0A379EC23</accession>
<reference evidence="1 2" key="1">
    <citation type="submission" date="2018-06" db="EMBL/GenBank/DDBJ databases">
        <authorList>
            <consortium name="Pathogen Informatics"/>
            <person name="Doyle S."/>
        </authorList>
    </citation>
    <scope>NUCLEOTIDE SEQUENCE [LARGE SCALE GENOMIC DNA]</scope>
    <source>
        <strain evidence="1 2">NCTC13067</strain>
    </source>
</reference>
<protein>
    <submittedName>
        <fullName evidence="1">Uncharacterized protein</fullName>
    </submittedName>
</protein>